<proteinExistence type="predicted"/>
<gene>
    <name evidence="1" type="ORF">CEXT_629321</name>
</gene>
<organism evidence="1 2">
    <name type="scientific">Caerostris extrusa</name>
    <name type="common">Bark spider</name>
    <name type="synonym">Caerostris bankana</name>
    <dbReference type="NCBI Taxonomy" id="172846"/>
    <lineage>
        <taxon>Eukaryota</taxon>
        <taxon>Metazoa</taxon>
        <taxon>Ecdysozoa</taxon>
        <taxon>Arthropoda</taxon>
        <taxon>Chelicerata</taxon>
        <taxon>Arachnida</taxon>
        <taxon>Araneae</taxon>
        <taxon>Araneomorphae</taxon>
        <taxon>Entelegynae</taxon>
        <taxon>Araneoidea</taxon>
        <taxon>Araneidae</taxon>
        <taxon>Caerostris</taxon>
    </lineage>
</organism>
<dbReference type="Proteomes" id="UP001054945">
    <property type="component" value="Unassembled WGS sequence"/>
</dbReference>
<evidence type="ECO:0000313" key="1">
    <source>
        <dbReference type="EMBL" id="GIY10411.1"/>
    </source>
</evidence>
<comment type="caution">
    <text evidence="1">The sequence shown here is derived from an EMBL/GenBank/DDBJ whole genome shotgun (WGS) entry which is preliminary data.</text>
</comment>
<dbReference type="EMBL" id="BPLR01006521">
    <property type="protein sequence ID" value="GIY10411.1"/>
    <property type="molecule type" value="Genomic_DNA"/>
</dbReference>
<reference evidence="1 2" key="1">
    <citation type="submission" date="2021-06" db="EMBL/GenBank/DDBJ databases">
        <title>Caerostris extrusa draft genome.</title>
        <authorList>
            <person name="Kono N."/>
            <person name="Arakawa K."/>
        </authorList>
    </citation>
    <scope>NUCLEOTIDE SEQUENCE [LARGE SCALE GENOMIC DNA]</scope>
</reference>
<protein>
    <submittedName>
        <fullName evidence="1">Uncharacterized protein</fullName>
    </submittedName>
</protein>
<sequence>MQVEGNQTGEEAYGTELTRKNGISSPIRKTVSKSRYLRKCGPPIIGHLRFEPYINVSFPDTVAWFPCTWRDSQVSCCAARAKMQSGEISSIKLIVANEIISRKGGYWAEWTRPMERRPPPPPFTFRFRAQKAGIISRFPLLQVDDSNECRNPSTPIRRLLLTEITRLRSSHPEHWRTMIMPGDYQRIIIRSTDPGKKGEHLSR</sequence>
<name>A0AAV4QN96_CAEEX</name>
<dbReference type="AlphaFoldDB" id="A0AAV4QN96"/>
<evidence type="ECO:0000313" key="2">
    <source>
        <dbReference type="Proteomes" id="UP001054945"/>
    </source>
</evidence>
<keyword evidence="2" id="KW-1185">Reference proteome</keyword>
<accession>A0AAV4QN96</accession>